<dbReference type="GO" id="GO:0000160">
    <property type="term" value="P:phosphorelay signal transduction system"/>
    <property type="evidence" value="ECO:0007669"/>
    <property type="project" value="UniProtKB-KW"/>
</dbReference>
<name>A0A1I2GKV9_9BACL</name>
<evidence type="ECO:0000256" key="1">
    <source>
        <dbReference type="ARBA" id="ARBA00004496"/>
    </source>
</evidence>
<dbReference type="CDD" id="cd17536">
    <property type="entry name" value="REC_YesN-like"/>
    <property type="match status" value="1"/>
</dbReference>
<evidence type="ECO:0000259" key="11">
    <source>
        <dbReference type="PROSITE" id="PS50110"/>
    </source>
</evidence>
<evidence type="ECO:0000256" key="3">
    <source>
        <dbReference type="ARBA" id="ARBA00022553"/>
    </source>
</evidence>
<gene>
    <name evidence="12" type="ORF">SAMN04487969_1179</name>
</gene>
<dbReference type="OrthoDB" id="9794370at2"/>
<dbReference type="InterPro" id="IPR001789">
    <property type="entry name" value="Sig_transdc_resp-reg_receiver"/>
</dbReference>
<keyword evidence="4" id="KW-0902">Two-component regulatory system</keyword>
<evidence type="ECO:0000256" key="2">
    <source>
        <dbReference type="ARBA" id="ARBA00022490"/>
    </source>
</evidence>
<dbReference type="Pfam" id="PF12833">
    <property type="entry name" value="HTH_18"/>
    <property type="match status" value="1"/>
</dbReference>
<dbReference type="InterPro" id="IPR041522">
    <property type="entry name" value="CdaR_GGDEF"/>
</dbReference>
<dbReference type="Pfam" id="PF17853">
    <property type="entry name" value="GGDEF_2"/>
    <property type="match status" value="1"/>
</dbReference>
<keyword evidence="5" id="KW-0805">Transcription regulation</keyword>
<evidence type="ECO:0000256" key="5">
    <source>
        <dbReference type="ARBA" id="ARBA00023015"/>
    </source>
</evidence>
<dbReference type="GO" id="GO:0003700">
    <property type="term" value="F:DNA-binding transcription factor activity"/>
    <property type="evidence" value="ECO:0007669"/>
    <property type="project" value="InterPro"/>
</dbReference>
<feature type="modified residue" description="4-aspartylphosphate" evidence="8">
    <location>
        <position position="55"/>
    </location>
</feature>
<keyword evidence="2" id="KW-0963">Cytoplasm</keyword>
<evidence type="ECO:0000256" key="7">
    <source>
        <dbReference type="ARBA" id="ARBA00023163"/>
    </source>
</evidence>
<dbReference type="PANTHER" id="PTHR42713">
    <property type="entry name" value="HISTIDINE KINASE-RELATED"/>
    <property type="match status" value="1"/>
</dbReference>
<proteinExistence type="predicted"/>
<dbReference type="SUPFAM" id="SSF52172">
    <property type="entry name" value="CheY-like"/>
    <property type="match status" value="1"/>
</dbReference>
<protein>
    <submittedName>
        <fullName evidence="12">Two-component system, response regulator YesN</fullName>
    </submittedName>
</protein>
<reference evidence="13" key="1">
    <citation type="submission" date="2016-10" db="EMBL/GenBank/DDBJ databases">
        <authorList>
            <person name="Varghese N."/>
            <person name="Submissions S."/>
        </authorList>
    </citation>
    <scope>NUCLEOTIDE SEQUENCE [LARGE SCALE GENOMIC DNA]</scope>
    <source>
        <strain evidence="13">CGMCC 1.10223</strain>
    </source>
</reference>
<accession>A0A1I2GKV9</accession>
<dbReference type="InterPro" id="IPR018060">
    <property type="entry name" value="HTH_AraC"/>
</dbReference>
<keyword evidence="6" id="KW-0238">DNA-binding</keyword>
<feature type="domain" description="Response regulatory" evidence="11">
    <location>
        <begin position="3"/>
        <end position="120"/>
    </location>
</feature>
<feature type="region of interest" description="Disordered" evidence="9">
    <location>
        <begin position="523"/>
        <end position="552"/>
    </location>
</feature>
<dbReference type="PANTHER" id="PTHR42713:SF3">
    <property type="entry name" value="TRANSCRIPTIONAL REGULATORY PROTEIN HPTR"/>
    <property type="match status" value="1"/>
</dbReference>
<comment type="subcellular location">
    <subcellularLocation>
        <location evidence="1">Cytoplasm</location>
    </subcellularLocation>
</comment>
<dbReference type="Gene3D" id="3.40.50.2300">
    <property type="match status" value="1"/>
</dbReference>
<dbReference type="InterPro" id="IPR011006">
    <property type="entry name" value="CheY-like_superfamily"/>
</dbReference>
<evidence type="ECO:0000313" key="13">
    <source>
        <dbReference type="Proteomes" id="UP000183410"/>
    </source>
</evidence>
<evidence type="ECO:0000256" key="8">
    <source>
        <dbReference type="PROSITE-ProRule" id="PRU00169"/>
    </source>
</evidence>
<evidence type="ECO:0000256" key="4">
    <source>
        <dbReference type="ARBA" id="ARBA00023012"/>
    </source>
</evidence>
<dbReference type="Gene3D" id="1.10.10.60">
    <property type="entry name" value="Homeodomain-like"/>
    <property type="match status" value="2"/>
</dbReference>
<dbReference type="InterPro" id="IPR051552">
    <property type="entry name" value="HptR"/>
</dbReference>
<dbReference type="Pfam" id="PF00072">
    <property type="entry name" value="Response_reg"/>
    <property type="match status" value="1"/>
</dbReference>
<keyword evidence="13" id="KW-1185">Reference proteome</keyword>
<evidence type="ECO:0000259" key="10">
    <source>
        <dbReference type="PROSITE" id="PS01124"/>
    </source>
</evidence>
<dbReference type="InterPro" id="IPR009057">
    <property type="entry name" value="Homeodomain-like_sf"/>
</dbReference>
<keyword evidence="3 8" id="KW-0597">Phosphoprotein</keyword>
<dbReference type="RefSeq" id="WP_052737219.1">
    <property type="nucleotide sequence ID" value="NZ_FONN01000017.1"/>
</dbReference>
<dbReference type="PROSITE" id="PS01124">
    <property type="entry name" value="HTH_ARAC_FAMILY_2"/>
    <property type="match status" value="1"/>
</dbReference>
<dbReference type="EMBL" id="FONN01000017">
    <property type="protein sequence ID" value="SFF18554.1"/>
    <property type="molecule type" value="Genomic_DNA"/>
</dbReference>
<keyword evidence="7" id="KW-0804">Transcription</keyword>
<dbReference type="GO" id="GO:0005737">
    <property type="term" value="C:cytoplasm"/>
    <property type="evidence" value="ECO:0007669"/>
    <property type="project" value="UniProtKB-SubCell"/>
</dbReference>
<sequence length="552" mass="61771">MKKVMLVDDEILVRESIRDCINWEQEGFIFCGDASDGELALPLIEQRQPDILITDIKMPFMDGLELSAIVRERMPDIKIIILSGHDEFEYARAALRVGVEEYCLKPVSAADIVRTLHDVGRVIDRERYERELLEKKQFAQGGSAGQLRHKLLSDLCSGFITTAEAIHQAGSLSIGLTASYYAAAISDIRCPEGSASVDMATQQQTEQLLHEAISSLLPGTLSYKRSQTETIWLLKSDSLPQLQEVLARFASSWKEQAERSAGCSIAVGIGSIQDRLQGIHSSYLEAEDDKHWRRLSGQNRKALSDAASGLSEQSVVAQRQRFIDFLKLGTPAKTEAFVASFADGLRQLDWRGAFYGYYLLNDLTVEAVHIAKSIQRNPDMPKEQLDKLQRAMSEVRSQEDACGYLQTLLAQFWQWRAGAADKYAEMLSQVKDYILKHYGDDHLSLNDAAEHVRVSPSHLSKVFSQETGQTFIEFLTHTRIRKAMELLQASNAKSYEIAHQVGYNDAHYFSNLFKRVTGMTTTQFRKQQEQDGSSPAAGGVYHHASTGGIVLP</sequence>
<organism evidence="12 13">
    <name type="scientific">Paenibacillus algorifonticola</name>
    <dbReference type="NCBI Taxonomy" id="684063"/>
    <lineage>
        <taxon>Bacteria</taxon>
        <taxon>Bacillati</taxon>
        <taxon>Bacillota</taxon>
        <taxon>Bacilli</taxon>
        <taxon>Bacillales</taxon>
        <taxon>Paenibacillaceae</taxon>
        <taxon>Paenibacillus</taxon>
    </lineage>
</organism>
<evidence type="ECO:0000256" key="9">
    <source>
        <dbReference type="SAM" id="MobiDB-lite"/>
    </source>
</evidence>
<evidence type="ECO:0000256" key="6">
    <source>
        <dbReference type="ARBA" id="ARBA00023125"/>
    </source>
</evidence>
<dbReference type="SMART" id="SM00342">
    <property type="entry name" value="HTH_ARAC"/>
    <property type="match status" value="1"/>
</dbReference>
<feature type="domain" description="HTH araC/xylS-type" evidence="10">
    <location>
        <begin position="428"/>
        <end position="527"/>
    </location>
</feature>
<dbReference type="PROSITE" id="PS50110">
    <property type="entry name" value="RESPONSE_REGULATORY"/>
    <property type="match status" value="1"/>
</dbReference>
<dbReference type="GO" id="GO:0043565">
    <property type="term" value="F:sequence-specific DNA binding"/>
    <property type="evidence" value="ECO:0007669"/>
    <property type="project" value="InterPro"/>
</dbReference>
<dbReference type="SUPFAM" id="SSF46689">
    <property type="entry name" value="Homeodomain-like"/>
    <property type="match status" value="2"/>
</dbReference>
<evidence type="ECO:0000313" key="12">
    <source>
        <dbReference type="EMBL" id="SFF18554.1"/>
    </source>
</evidence>
<dbReference type="SMART" id="SM00448">
    <property type="entry name" value="REC"/>
    <property type="match status" value="1"/>
</dbReference>
<feature type="compositionally biased region" description="Polar residues" evidence="9">
    <location>
        <begin position="523"/>
        <end position="533"/>
    </location>
</feature>
<dbReference type="Proteomes" id="UP000183410">
    <property type="component" value="Unassembled WGS sequence"/>
</dbReference>
<dbReference type="AlphaFoldDB" id="A0A1I2GKV9"/>